<sequence length="324" mass="34643">MIEPTLNYVLCPGPGAAAVPAGQDPAAARPVTGPQHRMAYWEWNATGNPAHPHVIVCVHGLSRQGRDFDVLARELSQHARVVCPDVVGRGQSDWLADPMGYQIPQYGADMVALLAQLHQQAPIATLDWVGTSMGGLIGMGIAGQPELPLPAPVRRLVLNDVGPVIQWQALQRIGQYLGFLAKFESLQQAADAMWAISTSFGPHTPAQWLELSRAMVRNLPEGGVTLHYDPAIAVPFRSVTQEAAAAGEAFLWQLYDQITARTLLLRGAQSDLLSHETAQAMGQRGPRAQLVEFAGVGHAPTLVAADQVAVVRDFLLANGGTATA</sequence>
<dbReference type="InterPro" id="IPR029058">
    <property type="entry name" value="AB_hydrolase_fold"/>
</dbReference>
<evidence type="ECO:0000313" key="2">
    <source>
        <dbReference type="EMBL" id="MBB6563228.1"/>
    </source>
</evidence>
<gene>
    <name evidence="2" type="ORF">HNP48_005947</name>
</gene>
<dbReference type="InterPro" id="IPR050228">
    <property type="entry name" value="Carboxylesterase_BioH"/>
</dbReference>
<evidence type="ECO:0000313" key="3">
    <source>
        <dbReference type="Proteomes" id="UP000575083"/>
    </source>
</evidence>
<reference evidence="2 3" key="1">
    <citation type="submission" date="2020-08" db="EMBL/GenBank/DDBJ databases">
        <title>Functional genomics of gut bacteria from endangered species of beetles.</title>
        <authorList>
            <person name="Carlos-Shanley C."/>
        </authorList>
    </citation>
    <scope>NUCLEOTIDE SEQUENCE [LARGE SCALE GENOMIC DNA]</scope>
    <source>
        <strain evidence="2 3">S00198</strain>
    </source>
</reference>
<protein>
    <submittedName>
        <fullName evidence="2">Pimeloyl-ACP methyl ester carboxylesterase</fullName>
    </submittedName>
</protein>
<name>A0A7X0PJU0_9BURK</name>
<dbReference type="SUPFAM" id="SSF53474">
    <property type="entry name" value="alpha/beta-Hydrolases"/>
    <property type="match status" value="1"/>
</dbReference>
<dbReference type="AlphaFoldDB" id="A0A7X0PJU0"/>
<dbReference type="PANTHER" id="PTHR43194">
    <property type="entry name" value="HYDROLASE ALPHA/BETA FOLD FAMILY"/>
    <property type="match status" value="1"/>
</dbReference>
<feature type="domain" description="AB hydrolase-1" evidence="1">
    <location>
        <begin position="55"/>
        <end position="309"/>
    </location>
</feature>
<dbReference type="Pfam" id="PF12697">
    <property type="entry name" value="Abhydrolase_6"/>
    <property type="match status" value="1"/>
</dbReference>
<accession>A0A7X0PJU0</accession>
<dbReference type="PANTHER" id="PTHR43194:SF2">
    <property type="entry name" value="PEROXISOMAL MEMBRANE PROTEIN LPX1"/>
    <property type="match status" value="1"/>
</dbReference>
<dbReference type="Proteomes" id="UP000575083">
    <property type="component" value="Unassembled WGS sequence"/>
</dbReference>
<proteinExistence type="predicted"/>
<dbReference type="InterPro" id="IPR000073">
    <property type="entry name" value="AB_hydrolase_1"/>
</dbReference>
<comment type="caution">
    <text evidence="2">The sequence shown here is derived from an EMBL/GenBank/DDBJ whole genome shotgun (WGS) entry which is preliminary data.</text>
</comment>
<dbReference type="Gene3D" id="3.40.50.1820">
    <property type="entry name" value="alpha/beta hydrolase"/>
    <property type="match status" value="1"/>
</dbReference>
<organism evidence="2 3">
    <name type="scientific">Acidovorax soli</name>
    <dbReference type="NCBI Taxonomy" id="592050"/>
    <lineage>
        <taxon>Bacteria</taxon>
        <taxon>Pseudomonadati</taxon>
        <taxon>Pseudomonadota</taxon>
        <taxon>Betaproteobacteria</taxon>
        <taxon>Burkholderiales</taxon>
        <taxon>Comamonadaceae</taxon>
        <taxon>Acidovorax</taxon>
    </lineage>
</organism>
<keyword evidence="3" id="KW-1185">Reference proteome</keyword>
<dbReference type="RefSeq" id="WP_184864024.1">
    <property type="nucleotide sequence ID" value="NZ_JACHLK010000017.1"/>
</dbReference>
<evidence type="ECO:0000259" key="1">
    <source>
        <dbReference type="Pfam" id="PF12697"/>
    </source>
</evidence>
<dbReference type="EMBL" id="JACHLK010000017">
    <property type="protein sequence ID" value="MBB6563228.1"/>
    <property type="molecule type" value="Genomic_DNA"/>
</dbReference>